<dbReference type="EC" id="3.4.24.-" evidence="11"/>
<evidence type="ECO:0000256" key="3">
    <source>
        <dbReference type="ARBA" id="ARBA00007931"/>
    </source>
</evidence>
<organism evidence="13 14">
    <name type="scientific">Mariniphaga anaerophila</name>
    <dbReference type="NCBI Taxonomy" id="1484053"/>
    <lineage>
        <taxon>Bacteria</taxon>
        <taxon>Pseudomonadati</taxon>
        <taxon>Bacteroidota</taxon>
        <taxon>Bacteroidia</taxon>
        <taxon>Marinilabiliales</taxon>
        <taxon>Prolixibacteraceae</taxon>
        <taxon>Mariniphaga</taxon>
    </lineage>
</organism>
<feature type="transmembrane region" description="Helical" evidence="11">
    <location>
        <begin position="104"/>
        <end position="129"/>
    </location>
</feature>
<reference evidence="13 14" key="1">
    <citation type="submission" date="2016-11" db="EMBL/GenBank/DDBJ databases">
        <authorList>
            <person name="Jaros S."/>
            <person name="Januszkiewicz K."/>
            <person name="Wedrychowicz H."/>
        </authorList>
    </citation>
    <scope>NUCLEOTIDE SEQUENCE [LARGE SCALE GENOMIC DNA]</scope>
    <source>
        <strain evidence="13 14">DSM 26910</strain>
    </source>
</reference>
<evidence type="ECO:0000256" key="4">
    <source>
        <dbReference type="ARBA" id="ARBA00022670"/>
    </source>
</evidence>
<keyword evidence="7 11" id="KW-0862">Zinc</keyword>
<dbReference type="Gene3D" id="2.30.42.10">
    <property type="match status" value="2"/>
</dbReference>
<dbReference type="RefSeq" id="WP_073002329.1">
    <property type="nucleotide sequence ID" value="NZ_FQUM01000006.1"/>
</dbReference>
<keyword evidence="9 11" id="KW-0482">Metalloprotease</keyword>
<keyword evidence="8 11" id="KW-1133">Transmembrane helix</keyword>
<dbReference type="GO" id="GO:0016020">
    <property type="term" value="C:membrane"/>
    <property type="evidence" value="ECO:0007669"/>
    <property type="project" value="UniProtKB-SubCell"/>
</dbReference>
<dbReference type="InterPro" id="IPR004387">
    <property type="entry name" value="Pept_M50_Zn"/>
</dbReference>
<evidence type="ECO:0000256" key="5">
    <source>
        <dbReference type="ARBA" id="ARBA00022692"/>
    </source>
</evidence>
<evidence type="ECO:0000256" key="7">
    <source>
        <dbReference type="ARBA" id="ARBA00022833"/>
    </source>
</evidence>
<dbReference type="NCBIfam" id="TIGR00054">
    <property type="entry name" value="RIP metalloprotease RseP"/>
    <property type="match status" value="1"/>
</dbReference>
<protein>
    <recommendedName>
        <fullName evidence="11">Zinc metalloprotease</fullName>
        <ecNumber evidence="11">3.4.24.-</ecNumber>
    </recommendedName>
</protein>
<keyword evidence="5 11" id="KW-0812">Transmembrane</keyword>
<feature type="transmembrane region" description="Helical" evidence="11">
    <location>
        <begin position="375"/>
        <end position="401"/>
    </location>
</feature>
<feature type="domain" description="Peptidase M50" evidence="12">
    <location>
        <begin position="11"/>
        <end position="428"/>
    </location>
</feature>
<evidence type="ECO:0000313" key="13">
    <source>
        <dbReference type="EMBL" id="SHF52211.1"/>
    </source>
</evidence>
<proteinExistence type="inferred from homology"/>
<evidence type="ECO:0000256" key="8">
    <source>
        <dbReference type="ARBA" id="ARBA00022989"/>
    </source>
</evidence>
<evidence type="ECO:0000256" key="9">
    <source>
        <dbReference type="ARBA" id="ARBA00023049"/>
    </source>
</evidence>
<keyword evidence="4 13" id="KW-0645">Protease</keyword>
<dbReference type="GO" id="GO:0046872">
    <property type="term" value="F:metal ion binding"/>
    <property type="evidence" value="ECO:0007669"/>
    <property type="project" value="UniProtKB-KW"/>
</dbReference>
<dbReference type="GO" id="GO:0004222">
    <property type="term" value="F:metalloendopeptidase activity"/>
    <property type="evidence" value="ECO:0007669"/>
    <property type="project" value="InterPro"/>
</dbReference>
<keyword evidence="11" id="KW-0479">Metal-binding</keyword>
<gene>
    <name evidence="13" type="ORF">SAMN05444274_10646</name>
</gene>
<evidence type="ECO:0000256" key="2">
    <source>
        <dbReference type="ARBA" id="ARBA00004141"/>
    </source>
</evidence>
<dbReference type="AlphaFoldDB" id="A0A1M5CBX7"/>
<dbReference type="OrthoDB" id="9782003at2"/>
<evidence type="ECO:0000259" key="12">
    <source>
        <dbReference type="Pfam" id="PF02163"/>
    </source>
</evidence>
<evidence type="ECO:0000256" key="6">
    <source>
        <dbReference type="ARBA" id="ARBA00022801"/>
    </source>
</evidence>
<feature type="transmembrane region" description="Helical" evidence="11">
    <location>
        <begin position="413"/>
        <end position="432"/>
    </location>
</feature>
<keyword evidence="10 11" id="KW-0472">Membrane</keyword>
<dbReference type="InterPro" id="IPR008915">
    <property type="entry name" value="Peptidase_M50"/>
</dbReference>
<comment type="similarity">
    <text evidence="3 11">Belongs to the peptidase M50B family.</text>
</comment>
<sequence length="445" mass="50335">METILIKAAQLILSLSILVVLHEFGHFMFARIFKTRVEKFYLFFDPWFSLFKVKKGETEYGVGWLPLGGYVKISGMIDESMDKEAMKQPPQPWEFRAKPAWQRLLIMLGGVLMNFIFAFIIYIGVLYAWGETYLPTSNVKYGIEVSETGEQIGLKTGDKILTVDNQQIENFNKIIPTIVLDDAKSIQVERDGKVTDIEITDADLALLLKSKSVMTPRIPFRMRVEGFTPDSPGEAAGIKIGDEIKGLNGKAFQFNDEWTNELQKHKGKPISLLVERDGKPTEIAMNLSDEGMIGIQIKQFVDDVFELKTIDYGLMESIPAGISRGVQTTKDYLKQFKLFFKPETKAYESLGGFATIGNIFPAKWNWFSFWNMTAFISIILAIMNLLPIPALDGGHVMFLFFEMISGRKPSEKFLEYAQITGMIILLALVLFANANDIIKMINGTF</sequence>
<comment type="subcellular location">
    <subcellularLocation>
        <location evidence="2">Membrane</location>
        <topology evidence="2">Multi-pass membrane protein</topology>
    </subcellularLocation>
</comment>
<evidence type="ECO:0000313" key="14">
    <source>
        <dbReference type="Proteomes" id="UP000184164"/>
    </source>
</evidence>
<accession>A0A1M5CBX7</accession>
<dbReference type="GO" id="GO:0006508">
    <property type="term" value="P:proteolysis"/>
    <property type="evidence" value="ECO:0007669"/>
    <property type="project" value="UniProtKB-KW"/>
</dbReference>
<dbReference type="Pfam" id="PF02163">
    <property type="entry name" value="Peptidase_M50"/>
    <property type="match status" value="1"/>
</dbReference>
<evidence type="ECO:0000256" key="1">
    <source>
        <dbReference type="ARBA" id="ARBA00001947"/>
    </source>
</evidence>
<comment type="cofactor">
    <cofactor evidence="1 11">
        <name>Zn(2+)</name>
        <dbReference type="ChEBI" id="CHEBI:29105"/>
    </cofactor>
</comment>
<dbReference type="CDD" id="cd06163">
    <property type="entry name" value="S2P-M50_PDZ_RseP-like"/>
    <property type="match status" value="1"/>
</dbReference>
<name>A0A1M5CBX7_9BACT</name>
<dbReference type="InterPro" id="IPR036034">
    <property type="entry name" value="PDZ_sf"/>
</dbReference>
<dbReference type="SUPFAM" id="SSF50156">
    <property type="entry name" value="PDZ domain-like"/>
    <property type="match status" value="2"/>
</dbReference>
<dbReference type="STRING" id="1484053.SAMN05444274_10646"/>
<keyword evidence="6 11" id="KW-0378">Hydrolase</keyword>
<evidence type="ECO:0000256" key="10">
    <source>
        <dbReference type="ARBA" id="ARBA00023136"/>
    </source>
</evidence>
<evidence type="ECO:0000256" key="11">
    <source>
        <dbReference type="RuleBase" id="RU362031"/>
    </source>
</evidence>
<dbReference type="EMBL" id="FQUM01000006">
    <property type="protein sequence ID" value="SHF52211.1"/>
    <property type="molecule type" value="Genomic_DNA"/>
</dbReference>
<dbReference type="PANTHER" id="PTHR42837:SF2">
    <property type="entry name" value="MEMBRANE METALLOPROTEASE ARASP2, CHLOROPLASTIC-RELATED"/>
    <property type="match status" value="1"/>
</dbReference>
<feature type="transmembrane region" description="Helical" evidence="11">
    <location>
        <begin position="12"/>
        <end position="33"/>
    </location>
</feature>
<dbReference type="Proteomes" id="UP000184164">
    <property type="component" value="Unassembled WGS sequence"/>
</dbReference>
<keyword evidence="14" id="KW-1185">Reference proteome</keyword>
<dbReference type="PANTHER" id="PTHR42837">
    <property type="entry name" value="REGULATOR OF SIGMA-E PROTEASE RSEP"/>
    <property type="match status" value="1"/>
</dbReference>